<dbReference type="InterPro" id="IPR017907">
    <property type="entry name" value="Znf_RING_CS"/>
</dbReference>
<evidence type="ECO:0000256" key="6">
    <source>
        <dbReference type="ARBA" id="ARBA00023242"/>
    </source>
</evidence>
<evidence type="ECO:0000256" key="5">
    <source>
        <dbReference type="ARBA" id="ARBA00022833"/>
    </source>
</evidence>
<evidence type="ECO:0000256" key="7">
    <source>
        <dbReference type="PIRNR" id="PIRNR023577"/>
    </source>
</evidence>
<reference evidence="11" key="1">
    <citation type="submission" date="2020-12" db="EMBL/GenBank/DDBJ databases">
        <title>Metabolic potential, ecology and presence of endohyphal bacteria is reflected in genomic diversity of Mucoromycotina.</title>
        <authorList>
            <person name="Muszewska A."/>
            <person name="Okrasinska A."/>
            <person name="Steczkiewicz K."/>
            <person name="Drgas O."/>
            <person name="Orlowska M."/>
            <person name="Perlinska-Lenart U."/>
            <person name="Aleksandrzak-Piekarczyk T."/>
            <person name="Szatraj K."/>
            <person name="Zielenkiewicz U."/>
            <person name="Pilsyk S."/>
            <person name="Malc E."/>
            <person name="Mieczkowski P."/>
            <person name="Kruszewska J.S."/>
            <person name="Biernat P."/>
            <person name="Pawlowska J."/>
        </authorList>
    </citation>
    <scope>NUCLEOTIDE SEQUENCE</scope>
    <source>
        <strain evidence="11">WA0000051536</strain>
    </source>
</reference>
<dbReference type="PROSITE" id="PS00518">
    <property type="entry name" value="ZF_RING_1"/>
    <property type="match status" value="1"/>
</dbReference>
<evidence type="ECO:0000313" key="12">
    <source>
        <dbReference type="Proteomes" id="UP000612746"/>
    </source>
</evidence>
<evidence type="ECO:0000259" key="10">
    <source>
        <dbReference type="PROSITE" id="PS50089"/>
    </source>
</evidence>
<keyword evidence="4 8" id="KW-0863">Zinc-finger</keyword>
<dbReference type="SMART" id="SM00184">
    <property type="entry name" value="RING"/>
    <property type="match status" value="2"/>
</dbReference>
<dbReference type="PANTHER" id="PTHR13063:SF10">
    <property type="entry name" value="NITRIC OXIDE SYNTHASE-INTERACTING PROTEIN"/>
    <property type="match status" value="1"/>
</dbReference>
<dbReference type="Gene3D" id="3.30.40.10">
    <property type="entry name" value="Zinc/RING finger domain, C3HC4 (zinc finger)"/>
    <property type="match status" value="2"/>
</dbReference>
<dbReference type="EMBL" id="JAEPRA010000008">
    <property type="protein sequence ID" value="KAG2181482.1"/>
    <property type="molecule type" value="Genomic_DNA"/>
</dbReference>
<dbReference type="Pfam" id="PF15906">
    <property type="entry name" value="zf-NOSIP"/>
    <property type="match status" value="1"/>
</dbReference>
<protein>
    <recommendedName>
        <fullName evidence="10">RING-type domain-containing protein</fullName>
    </recommendedName>
</protein>
<dbReference type="PROSITE" id="PS50089">
    <property type="entry name" value="ZF_RING_2"/>
    <property type="match status" value="1"/>
</dbReference>
<dbReference type="SUPFAM" id="SSF57850">
    <property type="entry name" value="RING/U-box"/>
    <property type="match status" value="2"/>
</dbReference>
<comment type="caution">
    <text evidence="11">The sequence shown here is derived from an EMBL/GenBank/DDBJ whole genome shotgun (WGS) entry which is preliminary data.</text>
</comment>
<dbReference type="InterPro" id="IPR013083">
    <property type="entry name" value="Znf_RING/FYVE/PHD"/>
</dbReference>
<dbReference type="InterPro" id="IPR031790">
    <property type="entry name" value="Znf-NOSIP"/>
</dbReference>
<feature type="region of interest" description="Disordered" evidence="9">
    <location>
        <begin position="126"/>
        <end position="154"/>
    </location>
</feature>
<proteinExistence type="inferred from homology"/>
<accession>A0A8H7PW70</accession>
<gene>
    <name evidence="11" type="ORF">INT44_008295</name>
</gene>
<evidence type="ECO:0000256" key="1">
    <source>
        <dbReference type="ARBA" id="ARBA00004123"/>
    </source>
</evidence>
<keyword evidence="3" id="KW-0479">Metal-binding</keyword>
<sequence>MPRHSKNNTASSVFTYHEVNSLNYGTKKQRLGRDSFKAFNACFLCLQVARDPVACQSGHLACKECLYESILTQKQEIQRQQRLTAQRQKDNDEQKVLEDEKAQLAILANFERTQTSVLPDDRRHSIAQSAESTHKSSPSGSRETSKDPNTPLGSLPAIGKFGSMRALFKQYCVLIRVDGHVIVESSPQLHAGAKRKFELNQEERQRAVDKEKEDALRKINEARTEEAKPKLPSFWLPSLTPNAGKSDEKDRQEKEQAVCVAGAPHPVTIKSLIPVKFTNEDEKSNHPICPACMKGLNNGMKISVFRKCGHVICNKCIDSFVKKSQVCYVCEKKFKDKDIIDISAEGTGFASNSNQLEAKRFGLSFQ</sequence>
<keyword evidence="12" id="KW-1185">Reference proteome</keyword>
<dbReference type="PANTHER" id="PTHR13063">
    <property type="entry name" value="ENOS INTERACTING PROTEIN"/>
    <property type="match status" value="1"/>
</dbReference>
<dbReference type="InterPro" id="IPR016818">
    <property type="entry name" value="NOSIP"/>
</dbReference>
<dbReference type="GO" id="GO:0061630">
    <property type="term" value="F:ubiquitin protein ligase activity"/>
    <property type="evidence" value="ECO:0007669"/>
    <property type="project" value="InterPro"/>
</dbReference>
<dbReference type="OrthoDB" id="116827at2759"/>
<evidence type="ECO:0000256" key="3">
    <source>
        <dbReference type="ARBA" id="ARBA00022723"/>
    </source>
</evidence>
<organism evidence="11 12">
    <name type="scientific">Umbelopsis vinacea</name>
    <dbReference type="NCBI Taxonomy" id="44442"/>
    <lineage>
        <taxon>Eukaryota</taxon>
        <taxon>Fungi</taxon>
        <taxon>Fungi incertae sedis</taxon>
        <taxon>Mucoromycota</taxon>
        <taxon>Mucoromycotina</taxon>
        <taxon>Umbelopsidomycetes</taxon>
        <taxon>Umbelopsidales</taxon>
        <taxon>Umbelopsidaceae</taxon>
        <taxon>Umbelopsis</taxon>
    </lineage>
</organism>
<dbReference type="GO" id="GO:0005634">
    <property type="term" value="C:nucleus"/>
    <property type="evidence" value="ECO:0007669"/>
    <property type="project" value="UniProtKB-SubCell"/>
</dbReference>
<keyword evidence="6 7" id="KW-0539">Nucleus</keyword>
<evidence type="ECO:0000256" key="2">
    <source>
        <dbReference type="ARBA" id="ARBA00008126"/>
    </source>
</evidence>
<dbReference type="Pfam" id="PF04641">
    <property type="entry name" value="Rtf2"/>
    <property type="match status" value="1"/>
</dbReference>
<evidence type="ECO:0000313" key="11">
    <source>
        <dbReference type="EMBL" id="KAG2181482.1"/>
    </source>
</evidence>
<comment type="similarity">
    <text evidence="2 7">Belongs to the NOSIP family.</text>
</comment>
<dbReference type="AlphaFoldDB" id="A0A8H7PW70"/>
<comment type="subcellular location">
    <subcellularLocation>
        <location evidence="1 7">Nucleus</location>
    </subcellularLocation>
</comment>
<evidence type="ECO:0000256" key="9">
    <source>
        <dbReference type="SAM" id="MobiDB-lite"/>
    </source>
</evidence>
<feature type="domain" description="RING-type" evidence="10">
    <location>
        <begin position="289"/>
        <end position="331"/>
    </location>
</feature>
<dbReference type="InterPro" id="IPR001841">
    <property type="entry name" value="Znf_RING"/>
</dbReference>
<dbReference type="PIRSF" id="PIRSF023577">
    <property type="entry name" value="ENOS_interacting"/>
    <property type="match status" value="1"/>
</dbReference>
<dbReference type="Proteomes" id="UP000612746">
    <property type="component" value="Unassembled WGS sequence"/>
</dbReference>
<feature type="compositionally biased region" description="Polar residues" evidence="9">
    <location>
        <begin position="126"/>
        <end position="152"/>
    </location>
</feature>
<evidence type="ECO:0000256" key="8">
    <source>
        <dbReference type="PROSITE-ProRule" id="PRU00175"/>
    </source>
</evidence>
<evidence type="ECO:0000256" key="4">
    <source>
        <dbReference type="ARBA" id="ARBA00022771"/>
    </source>
</evidence>
<name>A0A8H7PW70_9FUNG</name>
<keyword evidence="5" id="KW-0862">Zinc</keyword>
<dbReference type="GO" id="GO:0008270">
    <property type="term" value="F:zinc ion binding"/>
    <property type="evidence" value="ECO:0007669"/>
    <property type="project" value="UniProtKB-KW"/>
</dbReference>